<keyword evidence="3" id="KW-1185">Reference proteome</keyword>
<dbReference type="Pfam" id="PF00497">
    <property type="entry name" value="SBP_bac_3"/>
    <property type="match status" value="1"/>
</dbReference>
<accession>A0A840U7D1</accession>
<dbReference type="AlphaFoldDB" id="A0A840U7D1"/>
<dbReference type="InterPro" id="IPR001638">
    <property type="entry name" value="Solute-binding_3/MltF_N"/>
</dbReference>
<protein>
    <submittedName>
        <fullName evidence="2">Polar amino acid transport system substrate-binding protein</fullName>
    </submittedName>
</protein>
<evidence type="ECO:0000313" key="3">
    <source>
        <dbReference type="Proteomes" id="UP000591735"/>
    </source>
</evidence>
<dbReference type="SUPFAM" id="SSF53850">
    <property type="entry name" value="Periplasmic binding protein-like II"/>
    <property type="match status" value="1"/>
</dbReference>
<dbReference type="RefSeq" id="WP_246362627.1">
    <property type="nucleotide sequence ID" value="NZ_JACHFE010000005.1"/>
</dbReference>
<gene>
    <name evidence="2" type="ORF">HNR38_002148</name>
</gene>
<proteinExistence type="predicted"/>
<feature type="domain" description="Solute-binding protein family 3/N-terminal" evidence="1">
    <location>
        <begin position="34"/>
        <end position="94"/>
    </location>
</feature>
<sequence length="260" mass="29612">MRVVFLGFLLVLVMMPGLSPAGTIKGRLLRIAYVEFPPLSYRDEYGKAAGTMVDITRKVAEEAAYEVEFVYLPISRVYLYLRNGKVDLWMGMTNIPSLSMEVLESWVSPLPVRLSAWYLDGSPPVDHLDRLRNTTVILHAGYTYGDFRKWLESQSDIRVLDAPNHRAAIDMLERGRGDYVLDYHQPVREVLTEPDDDRVHESRIRSRNTAWLFSLARPDAALVRDDFDNAYIELAARGAVPPLRSFGRNRVVPGFPEGLQ</sequence>
<evidence type="ECO:0000313" key="2">
    <source>
        <dbReference type="EMBL" id="MBB5321654.1"/>
    </source>
</evidence>
<reference evidence="2 3" key="1">
    <citation type="submission" date="2020-08" db="EMBL/GenBank/DDBJ databases">
        <title>Genomic Encyclopedia of Type Strains, Phase IV (KMG-IV): sequencing the most valuable type-strain genomes for metagenomic binning, comparative biology and taxonomic classification.</title>
        <authorList>
            <person name="Goeker M."/>
        </authorList>
    </citation>
    <scope>NUCLEOTIDE SEQUENCE [LARGE SCALE GENOMIC DNA]</scope>
    <source>
        <strain evidence="2 3">DSM 22359</strain>
    </source>
</reference>
<dbReference type="Gene3D" id="3.40.190.10">
    <property type="entry name" value="Periplasmic binding protein-like II"/>
    <property type="match status" value="2"/>
</dbReference>
<dbReference type="EMBL" id="JACHFE010000005">
    <property type="protein sequence ID" value="MBB5321654.1"/>
    <property type="molecule type" value="Genomic_DNA"/>
</dbReference>
<dbReference type="Proteomes" id="UP000591735">
    <property type="component" value="Unassembled WGS sequence"/>
</dbReference>
<evidence type="ECO:0000259" key="1">
    <source>
        <dbReference type="Pfam" id="PF00497"/>
    </source>
</evidence>
<comment type="caution">
    <text evidence="2">The sequence shown here is derived from an EMBL/GenBank/DDBJ whole genome shotgun (WGS) entry which is preliminary data.</text>
</comment>
<name>A0A840U7D1_9GAMM</name>
<organism evidence="2 3">
    <name type="scientific">Marinobacter oulmenensis</name>
    <dbReference type="NCBI Taxonomy" id="643747"/>
    <lineage>
        <taxon>Bacteria</taxon>
        <taxon>Pseudomonadati</taxon>
        <taxon>Pseudomonadota</taxon>
        <taxon>Gammaproteobacteria</taxon>
        <taxon>Pseudomonadales</taxon>
        <taxon>Marinobacteraceae</taxon>
        <taxon>Marinobacter</taxon>
    </lineage>
</organism>